<organism evidence="1 2">
    <name type="scientific">Hexamita inflata</name>
    <dbReference type="NCBI Taxonomy" id="28002"/>
    <lineage>
        <taxon>Eukaryota</taxon>
        <taxon>Metamonada</taxon>
        <taxon>Diplomonadida</taxon>
        <taxon>Hexamitidae</taxon>
        <taxon>Hexamitinae</taxon>
        <taxon>Hexamita</taxon>
    </lineage>
</organism>
<dbReference type="Proteomes" id="UP001642409">
    <property type="component" value="Unassembled WGS sequence"/>
</dbReference>
<sequence length="137" mass="16044">MDIISNSFQLNTLFLSYVESRWTYVLTHTGSFNTIQAHPPGHFYRRTLFPFHFPILEETGASPGFPPSQKAFTPFLGQCEKFGQRFESDSISAGKHIKSFGVGLLKCWEQIWRYILNQLPHYYYQHRRSSRAKFCDI</sequence>
<gene>
    <name evidence="1" type="ORF">HINF_LOCUS467</name>
</gene>
<comment type="caution">
    <text evidence="1">The sequence shown here is derived from an EMBL/GenBank/DDBJ whole genome shotgun (WGS) entry which is preliminary data.</text>
</comment>
<name>A0ABP1GEH4_9EUKA</name>
<keyword evidence="2" id="KW-1185">Reference proteome</keyword>
<dbReference type="EMBL" id="CAXDID020000001">
    <property type="protein sequence ID" value="CAL5970527.1"/>
    <property type="molecule type" value="Genomic_DNA"/>
</dbReference>
<proteinExistence type="predicted"/>
<accession>A0ABP1GEH4</accession>
<reference evidence="1 2" key="1">
    <citation type="submission" date="2024-07" db="EMBL/GenBank/DDBJ databases">
        <authorList>
            <person name="Akdeniz Z."/>
        </authorList>
    </citation>
    <scope>NUCLEOTIDE SEQUENCE [LARGE SCALE GENOMIC DNA]</scope>
</reference>
<protein>
    <submittedName>
        <fullName evidence="1">Hypothetical_protein</fullName>
    </submittedName>
</protein>
<evidence type="ECO:0000313" key="1">
    <source>
        <dbReference type="EMBL" id="CAL5970527.1"/>
    </source>
</evidence>
<evidence type="ECO:0000313" key="2">
    <source>
        <dbReference type="Proteomes" id="UP001642409"/>
    </source>
</evidence>